<evidence type="ECO:0000256" key="1">
    <source>
        <dbReference type="ARBA" id="ARBA00009865"/>
    </source>
</evidence>
<accession>A0ABR7Y9X5</accession>
<dbReference type="RefSeq" id="WP_190301137.1">
    <property type="nucleotide sequence ID" value="NZ_JACOIJ010000001.1"/>
</dbReference>
<dbReference type="Pfam" id="PF17851">
    <property type="entry name" value="GH43_C2"/>
    <property type="match status" value="1"/>
</dbReference>
<gene>
    <name evidence="6" type="ORF">H8B04_00755</name>
</gene>
<protein>
    <submittedName>
        <fullName evidence="6">Glycoside hydrolase family 43 protein</fullName>
    </submittedName>
</protein>
<dbReference type="Pfam" id="PF04616">
    <property type="entry name" value="Glyco_hydro_43"/>
    <property type="match status" value="1"/>
</dbReference>
<comment type="similarity">
    <text evidence="1 4">Belongs to the glycosyl hydrolase 43 family.</text>
</comment>
<evidence type="ECO:0000259" key="5">
    <source>
        <dbReference type="Pfam" id="PF17851"/>
    </source>
</evidence>
<keyword evidence="3 4" id="KW-0326">Glycosidase</keyword>
<dbReference type="PANTHER" id="PTHR42812:SF12">
    <property type="entry name" value="BETA-XYLOSIDASE-RELATED"/>
    <property type="match status" value="1"/>
</dbReference>
<dbReference type="Gene3D" id="2.60.120.200">
    <property type="match status" value="1"/>
</dbReference>
<organism evidence="6 7">
    <name type="scientific">Sphingobacterium litopenaei</name>
    <dbReference type="NCBI Taxonomy" id="2763500"/>
    <lineage>
        <taxon>Bacteria</taxon>
        <taxon>Pseudomonadati</taxon>
        <taxon>Bacteroidota</taxon>
        <taxon>Sphingobacteriia</taxon>
        <taxon>Sphingobacteriales</taxon>
        <taxon>Sphingobacteriaceae</taxon>
        <taxon>Sphingobacterium</taxon>
    </lineage>
</organism>
<dbReference type="SUPFAM" id="SSF75005">
    <property type="entry name" value="Arabinanase/levansucrase/invertase"/>
    <property type="match status" value="1"/>
</dbReference>
<sequence length="577" mass="64625">MNNLRRLLKYIPLLSTVFAFGCQQSKHGNSNTEPGEPLFSNFTYVGKDKIYEQNPLQEGQFYSPILQGCYPDPSIARKGDDYYLVNSSFAMFPGVPIFHSNDLVNWKQIGHVLDRESQLKVQTAGISEGIYAPVIRYNPNNDTFYMITTQFAGGIGNMVVKTKDPKEGNWSDPIKLNFEGIDPSLFFDDNGKAYVVHNDAPDPGKELYTGHRVIKIWDYDVEKDQIIAGTDKIIVDGGVDISKKPIWIEAPHIYKRNNKYYLMCAEGGTADDHSEVIFVSDNPRGPYKPAAKNPILTQRHLDKSRLNPVEWAGHADIVEGPDGGLYAVFLAIRPNEKNRVNIGRETFMLPVDWSGEFPVFQGGLEAFKPTIPMPNGVTNKMNTSDYFPNGNFIFNEKFNDNAFDHRWVALRGPRESFSELTEKGLKIKPFEVSIKEKKPISALFHRQQHNSFSVEVEMDYTPTSDKDLAGISTLQSENFHYVFGVTKSGNDSYIVLARTEKGETKILASKKFDNNSPVKLNVNAAGDYYTFNFSQNGKEYENLGGTVSGDILSTNIAGGFTGALIGLYATKNNDINL</sequence>
<reference evidence="6 7" key="1">
    <citation type="submission" date="2020-08" db="EMBL/GenBank/DDBJ databases">
        <title>Sphingobacterium sp. DN04309 isolated from aquaculture water.</title>
        <authorList>
            <person name="Zhang M."/>
        </authorList>
    </citation>
    <scope>NUCLEOTIDE SEQUENCE [LARGE SCALE GENOMIC DNA]</scope>
    <source>
        <strain evidence="6 7">DN04309</strain>
    </source>
</reference>
<feature type="domain" description="Beta-xylosidase C-terminal Concanavalin A-like" evidence="5">
    <location>
        <begin position="396"/>
        <end position="572"/>
    </location>
</feature>
<proteinExistence type="inferred from homology"/>
<dbReference type="GO" id="GO:0016787">
    <property type="term" value="F:hydrolase activity"/>
    <property type="evidence" value="ECO:0007669"/>
    <property type="project" value="UniProtKB-KW"/>
</dbReference>
<dbReference type="InterPro" id="IPR041542">
    <property type="entry name" value="GH43_C2"/>
</dbReference>
<dbReference type="InterPro" id="IPR013320">
    <property type="entry name" value="ConA-like_dom_sf"/>
</dbReference>
<dbReference type="PROSITE" id="PS51257">
    <property type="entry name" value="PROKAR_LIPOPROTEIN"/>
    <property type="match status" value="1"/>
</dbReference>
<evidence type="ECO:0000313" key="6">
    <source>
        <dbReference type="EMBL" id="MBD1428108.1"/>
    </source>
</evidence>
<dbReference type="CDD" id="cd18617">
    <property type="entry name" value="GH43_XynB-like"/>
    <property type="match status" value="1"/>
</dbReference>
<evidence type="ECO:0000313" key="7">
    <source>
        <dbReference type="Proteomes" id="UP000651271"/>
    </source>
</evidence>
<dbReference type="Proteomes" id="UP000651271">
    <property type="component" value="Unassembled WGS sequence"/>
</dbReference>
<dbReference type="InterPro" id="IPR023296">
    <property type="entry name" value="Glyco_hydro_beta-prop_sf"/>
</dbReference>
<dbReference type="EMBL" id="JACOIJ010000001">
    <property type="protein sequence ID" value="MBD1428108.1"/>
    <property type="molecule type" value="Genomic_DNA"/>
</dbReference>
<dbReference type="InterPro" id="IPR006710">
    <property type="entry name" value="Glyco_hydro_43"/>
</dbReference>
<name>A0ABR7Y9X5_9SPHI</name>
<dbReference type="Gene3D" id="2.115.10.20">
    <property type="entry name" value="Glycosyl hydrolase domain, family 43"/>
    <property type="match status" value="1"/>
</dbReference>
<keyword evidence="7" id="KW-1185">Reference proteome</keyword>
<dbReference type="SUPFAM" id="SSF49899">
    <property type="entry name" value="Concanavalin A-like lectins/glucanases"/>
    <property type="match status" value="1"/>
</dbReference>
<dbReference type="PANTHER" id="PTHR42812">
    <property type="entry name" value="BETA-XYLOSIDASE"/>
    <property type="match status" value="1"/>
</dbReference>
<evidence type="ECO:0000256" key="4">
    <source>
        <dbReference type="RuleBase" id="RU361187"/>
    </source>
</evidence>
<evidence type="ECO:0000256" key="2">
    <source>
        <dbReference type="ARBA" id="ARBA00022801"/>
    </source>
</evidence>
<evidence type="ECO:0000256" key="3">
    <source>
        <dbReference type="ARBA" id="ARBA00023295"/>
    </source>
</evidence>
<keyword evidence="2 4" id="KW-0378">Hydrolase</keyword>
<comment type="caution">
    <text evidence="6">The sequence shown here is derived from an EMBL/GenBank/DDBJ whole genome shotgun (WGS) entry which is preliminary data.</text>
</comment>
<dbReference type="InterPro" id="IPR051795">
    <property type="entry name" value="Glycosyl_Hydrlase_43"/>
</dbReference>